<organism evidence="6 7">
    <name type="scientific">Friedmanniomyces endolithicus</name>
    <dbReference type="NCBI Taxonomy" id="329885"/>
    <lineage>
        <taxon>Eukaryota</taxon>
        <taxon>Fungi</taxon>
        <taxon>Dikarya</taxon>
        <taxon>Ascomycota</taxon>
        <taxon>Pezizomycotina</taxon>
        <taxon>Dothideomycetes</taxon>
        <taxon>Dothideomycetidae</taxon>
        <taxon>Mycosphaerellales</taxon>
        <taxon>Teratosphaeriaceae</taxon>
        <taxon>Friedmanniomyces</taxon>
    </lineage>
</organism>
<dbReference type="GO" id="GO:0005351">
    <property type="term" value="F:carbohydrate:proton symporter activity"/>
    <property type="evidence" value="ECO:0007669"/>
    <property type="project" value="TreeGrafter"/>
</dbReference>
<evidence type="ECO:0000256" key="2">
    <source>
        <dbReference type="ARBA" id="ARBA00022692"/>
    </source>
</evidence>
<evidence type="ECO:0000256" key="5">
    <source>
        <dbReference type="SAM" id="Phobius"/>
    </source>
</evidence>
<accession>A0AAN6K619</accession>
<keyword evidence="6" id="KW-0813">Transport</keyword>
<dbReference type="AlphaFoldDB" id="A0AAN6K619"/>
<dbReference type="InterPro" id="IPR036259">
    <property type="entry name" value="MFS_trans_sf"/>
</dbReference>
<feature type="transmembrane region" description="Helical" evidence="5">
    <location>
        <begin position="39"/>
        <end position="57"/>
    </location>
</feature>
<dbReference type="EMBL" id="JAUJLE010000230">
    <property type="protein sequence ID" value="KAK0966440.1"/>
    <property type="molecule type" value="Genomic_DNA"/>
</dbReference>
<keyword evidence="2 5" id="KW-0812">Transmembrane</keyword>
<comment type="caution">
    <text evidence="6">The sequence shown here is derived from an EMBL/GenBank/DDBJ whole genome shotgun (WGS) entry which is preliminary data.</text>
</comment>
<proteinExistence type="predicted"/>
<name>A0AAN6K619_9PEZI</name>
<evidence type="ECO:0000313" key="6">
    <source>
        <dbReference type="EMBL" id="KAK0966440.1"/>
    </source>
</evidence>
<gene>
    <name evidence="6" type="primary">HGT1_4</name>
    <name evidence="6" type="ORF">LTR91_017550</name>
</gene>
<evidence type="ECO:0000256" key="3">
    <source>
        <dbReference type="ARBA" id="ARBA00022989"/>
    </source>
</evidence>
<comment type="subcellular location">
    <subcellularLocation>
        <location evidence="1">Membrane</location>
        <topology evidence="1">Multi-pass membrane protein</topology>
    </subcellularLocation>
</comment>
<dbReference type="InterPro" id="IPR005828">
    <property type="entry name" value="MFS_sugar_transport-like"/>
</dbReference>
<dbReference type="Gene3D" id="1.20.1250.20">
    <property type="entry name" value="MFS general substrate transporter like domains"/>
    <property type="match status" value="1"/>
</dbReference>
<protein>
    <submittedName>
        <fullName evidence="6">High affinity glucose transporter</fullName>
    </submittedName>
</protein>
<dbReference type="PANTHER" id="PTHR48022:SF7">
    <property type="entry name" value="MAJOR FACILITATOR SUPERFAMILY (MFS) PROFILE DOMAIN-CONTAINING PROTEIN-RELATED"/>
    <property type="match status" value="1"/>
</dbReference>
<keyword evidence="6" id="KW-0762">Sugar transport</keyword>
<dbReference type="Proteomes" id="UP001175353">
    <property type="component" value="Unassembled WGS sequence"/>
</dbReference>
<keyword evidence="4 5" id="KW-0472">Membrane</keyword>
<dbReference type="PANTHER" id="PTHR48022">
    <property type="entry name" value="PLASTIDIC GLUCOSE TRANSPORTER 4"/>
    <property type="match status" value="1"/>
</dbReference>
<evidence type="ECO:0000256" key="4">
    <source>
        <dbReference type="ARBA" id="ARBA00023136"/>
    </source>
</evidence>
<sequence length="120" mass="13667">MSVEPQLPYDPTANHASINQFALGYFVPPAFENITWKTYIIFGIFCVAMTIHVYFMFPETAGKPLEEVNAMFEDPSGPKYIGTPAWKTKNYYNTSARMEQGEGLEKQIHDDEAAVRHEEV</sequence>
<dbReference type="Pfam" id="PF00083">
    <property type="entry name" value="Sugar_tr"/>
    <property type="match status" value="1"/>
</dbReference>
<dbReference type="GO" id="GO:0016020">
    <property type="term" value="C:membrane"/>
    <property type="evidence" value="ECO:0007669"/>
    <property type="project" value="UniProtKB-SubCell"/>
</dbReference>
<keyword evidence="7" id="KW-1185">Reference proteome</keyword>
<keyword evidence="3 5" id="KW-1133">Transmembrane helix</keyword>
<dbReference type="InterPro" id="IPR050360">
    <property type="entry name" value="MFS_Sugar_Transporters"/>
</dbReference>
<evidence type="ECO:0000313" key="7">
    <source>
        <dbReference type="Proteomes" id="UP001175353"/>
    </source>
</evidence>
<reference evidence="6" key="1">
    <citation type="submission" date="2023-06" db="EMBL/GenBank/DDBJ databases">
        <title>Black Yeasts Isolated from many extreme environments.</title>
        <authorList>
            <person name="Coleine C."/>
            <person name="Stajich J.E."/>
            <person name="Selbmann L."/>
        </authorList>
    </citation>
    <scope>NUCLEOTIDE SEQUENCE</scope>
    <source>
        <strain evidence="6">CCFEE 5200</strain>
    </source>
</reference>
<evidence type="ECO:0000256" key="1">
    <source>
        <dbReference type="ARBA" id="ARBA00004141"/>
    </source>
</evidence>